<organism evidence="2 3">
    <name type="scientific">Periconia macrospinosa</name>
    <dbReference type="NCBI Taxonomy" id="97972"/>
    <lineage>
        <taxon>Eukaryota</taxon>
        <taxon>Fungi</taxon>
        <taxon>Dikarya</taxon>
        <taxon>Ascomycota</taxon>
        <taxon>Pezizomycotina</taxon>
        <taxon>Dothideomycetes</taxon>
        <taxon>Pleosporomycetidae</taxon>
        <taxon>Pleosporales</taxon>
        <taxon>Massarineae</taxon>
        <taxon>Periconiaceae</taxon>
        <taxon>Periconia</taxon>
    </lineage>
</organism>
<dbReference type="AlphaFoldDB" id="A0A2V1D416"/>
<accession>A0A2V1D416</accession>
<dbReference type="Proteomes" id="UP000244855">
    <property type="component" value="Unassembled WGS sequence"/>
</dbReference>
<feature type="region of interest" description="Disordered" evidence="1">
    <location>
        <begin position="19"/>
        <end position="74"/>
    </location>
</feature>
<keyword evidence="3" id="KW-1185">Reference proteome</keyword>
<feature type="compositionally biased region" description="Acidic residues" evidence="1">
    <location>
        <begin position="21"/>
        <end position="42"/>
    </location>
</feature>
<name>A0A2V1D416_9PLEO</name>
<protein>
    <submittedName>
        <fullName evidence="2">Uncharacterized protein</fullName>
    </submittedName>
</protein>
<proteinExistence type="predicted"/>
<reference evidence="2 3" key="1">
    <citation type="journal article" date="2018" name="Sci. Rep.">
        <title>Comparative genomics provides insights into the lifestyle and reveals functional heterogeneity of dark septate endophytic fungi.</title>
        <authorList>
            <person name="Knapp D.G."/>
            <person name="Nemeth J.B."/>
            <person name="Barry K."/>
            <person name="Hainaut M."/>
            <person name="Henrissat B."/>
            <person name="Johnson J."/>
            <person name="Kuo A."/>
            <person name="Lim J.H.P."/>
            <person name="Lipzen A."/>
            <person name="Nolan M."/>
            <person name="Ohm R.A."/>
            <person name="Tamas L."/>
            <person name="Grigoriev I.V."/>
            <person name="Spatafora J.W."/>
            <person name="Nagy L.G."/>
            <person name="Kovacs G.M."/>
        </authorList>
    </citation>
    <scope>NUCLEOTIDE SEQUENCE [LARGE SCALE GENOMIC DNA]</scope>
    <source>
        <strain evidence="2 3">DSE2036</strain>
    </source>
</reference>
<evidence type="ECO:0000313" key="2">
    <source>
        <dbReference type="EMBL" id="PVH92771.1"/>
    </source>
</evidence>
<evidence type="ECO:0000256" key="1">
    <source>
        <dbReference type="SAM" id="MobiDB-lite"/>
    </source>
</evidence>
<evidence type="ECO:0000313" key="3">
    <source>
        <dbReference type="Proteomes" id="UP000244855"/>
    </source>
</evidence>
<sequence length="74" mass="8081">MDHYHSEPRPSLKAVFAESLPAEDDDEDKASEVEANLDDEDKTSEARENTSNVSDLDQLMAVSEGRNGVATDAD</sequence>
<gene>
    <name evidence="2" type="ORF">DM02DRAFT_619728</name>
</gene>
<dbReference type="EMBL" id="KZ805650">
    <property type="protein sequence ID" value="PVH92771.1"/>
    <property type="molecule type" value="Genomic_DNA"/>
</dbReference>